<comment type="catalytic activity">
    <reaction evidence="15">
        <text>K(+)(in) = K(+)(out)</text>
        <dbReference type="Rhea" id="RHEA:29463"/>
        <dbReference type="ChEBI" id="CHEBI:29103"/>
    </reaction>
</comment>
<evidence type="ECO:0000256" key="20">
    <source>
        <dbReference type="SAM" id="MobiDB-lite"/>
    </source>
</evidence>
<keyword evidence="5" id="KW-0633">Potassium transport</keyword>
<reference evidence="22" key="1">
    <citation type="journal article" date="2021" name="Cell">
        <title>Tracing the genetic footprints of vertebrate landing in non-teleost ray-finned fishes.</title>
        <authorList>
            <person name="Bi X."/>
            <person name="Wang K."/>
            <person name="Yang L."/>
            <person name="Pan H."/>
            <person name="Jiang H."/>
            <person name="Wei Q."/>
            <person name="Fang M."/>
            <person name="Yu H."/>
            <person name="Zhu C."/>
            <person name="Cai Y."/>
            <person name="He Y."/>
            <person name="Gan X."/>
            <person name="Zeng H."/>
            <person name="Yu D."/>
            <person name="Zhu Y."/>
            <person name="Jiang H."/>
            <person name="Qiu Q."/>
            <person name="Yang H."/>
            <person name="Zhang Y.E."/>
            <person name="Wang W."/>
            <person name="Zhu M."/>
            <person name="He S."/>
            <person name="Zhang G."/>
        </authorList>
    </citation>
    <scope>NUCLEOTIDE SEQUENCE</scope>
    <source>
        <strain evidence="22">Pddl_001</strain>
    </source>
</reference>
<evidence type="ECO:0000256" key="11">
    <source>
        <dbReference type="ARBA" id="ARBA00023065"/>
    </source>
</evidence>
<feature type="transmembrane region" description="Helical" evidence="21">
    <location>
        <begin position="137"/>
        <end position="161"/>
    </location>
</feature>
<accession>A0ABS2XM80</accession>
<evidence type="ECO:0000256" key="17">
    <source>
        <dbReference type="ARBA" id="ARBA00043218"/>
    </source>
</evidence>
<keyword evidence="11" id="KW-0406">Ion transport</keyword>
<comment type="caution">
    <text evidence="22">The sequence shown here is derived from an EMBL/GenBank/DDBJ whole genome shotgun (WGS) entry which is preliminary data.</text>
</comment>
<comment type="similarity">
    <text evidence="3">Belongs to the TMEM38 family.</text>
</comment>
<keyword evidence="14" id="KW-0407">Ion channel</keyword>
<comment type="function">
    <text evidence="18">Intracellular monovalent cation channel required for maintenance of rapid intracellular calcium release. Acts as a potassium counter-ion channel that functions in synchronization with calcium release from intracellular stores. Opened by a change of voltage within the sarcoplasmic reticulum lumen.</text>
</comment>
<keyword evidence="12 21" id="KW-0472">Membrane</keyword>
<keyword evidence="8" id="KW-0703">Sarcoplasmic reticulum</keyword>
<keyword evidence="10 21" id="KW-1133">Transmembrane helix</keyword>
<evidence type="ECO:0000256" key="15">
    <source>
        <dbReference type="ARBA" id="ARBA00034430"/>
    </source>
</evidence>
<keyword evidence="23" id="KW-1185">Reference proteome</keyword>
<evidence type="ECO:0000256" key="6">
    <source>
        <dbReference type="ARBA" id="ARBA00022692"/>
    </source>
</evidence>
<name>A0ABS2XM80_POLSP</name>
<evidence type="ECO:0000256" key="13">
    <source>
        <dbReference type="ARBA" id="ARBA00023242"/>
    </source>
</evidence>
<evidence type="ECO:0000256" key="1">
    <source>
        <dbReference type="ARBA" id="ARBA00004126"/>
    </source>
</evidence>
<keyword evidence="9" id="KW-0630">Potassium</keyword>
<dbReference type="Proteomes" id="UP001166093">
    <property type="component" value="Unassembled WGS sequence"/>
</dbReference>
<keyword evidence="7" id="KW-0631">Potassium channel</keyword>
<evidence type="ECO:0000256" key="5">
    <source>
        <dbReference type="ARBA" id="ARBA00022538"/>
    </source>
</evidence>
<evidence type="ECO:0000256" key="18">
    <source>
        <dbReference type="ARBA" id="ARBA00045286"/>
    </source>
</evidence>
<evidence type="ECO:0000256" key="3">
    <source>
        <dbReference type="ARBA" id="ARBA00005766"/>
    </source>
</evidence>
<feature type="transmembrane region" description="Helical" evidence="21">
    <location>
        <begin position="20"/>
        <end position="39"/>
    </location>
</feature>
<evidence type="ECO:0000256" key="21">
    <source>
        <dbReference type="SAM" id="Phobius"/>
    </source>
</evidence>
<evidence type="ECO:0000256" key="4">
    <source>
        <dbReference type="ARBA" id="ARBA00022448"/>
    </source>
</evidence>
<feature type="non-terminal residue" evidence="22">
    <location>
        <position position="338"/>
    </location>
</feature>
<evidence type="ECO:0000256" key="19">
    <source>
        <dbReference type="ARBA" id="ARBA00047059"/>
    </source>
</evidence>
<keyword evidence="13" id="KW-0539">Nucleus</keyword>
<dbReference type="Pfam" id="PF05197">
    <property type="entry name" value="TRIC"/>
    <property type="match status" value="2"/>
</dbReference>
<feature type="compositionally biased region" description="Basic and acidic residues" evidence="20">
    <location>
        <begin position="320"/>
        <end position="329"/>
    </location>
</feature>
<evidence type="ECO:0000313" key="23">
    <source>
        <dbReference type="Proteomes" id="UP001166093"/>
    </source>
</evidence>
<evidence type="ECO:0000256" key="8">
    <source>
        <dbReference type="ARBA" id="ARBA00022951"/>
    </source>
</evidence>
<feature type="compositionally biased region" description="Basic and acidic residues" evidence="20">
    <location>
        <begin position="300"/>
        <end position="310"/>
    </location>
</feature>
<protein>
    <recommendedName>
        <fullName evidence="16">Trimeric intracellular cation channel type A</fullName>
    </recommendedName>
    <alternativeName>
        <fullName evidence="17">Transmembrane protein 38A</fullName>
    </alternativeName>
</protein>
<dbReference type="EMBL" id="JAAWVQ010048202">
    <property type="protein sequence ID" value="MBN3275143.1"/>
    <property type="molecule type" value="Genomic_DNA"/>
</dbReference>
<dbReference type="PANTHER" id="PTHR12454:SF3">
    <property type="entry name" value="TRIMERIC INTRACELLULAR CATION CHANNEL TYPE A"/>
    <property type="match status" value="1"/>
</dbReference>
<dbReference type="PANTHER" id="PTHR12454">
    <property type="entry name" value="TRIMERIC INTRACELLULAR CATION CHANNEL"/>
    <property type="match status" value="1"/>
</dbReference>
<evidence type="ECO:0000256" key="10">
    <source>
        <dbReference type="ARBA" id="ARBA00022989"/>
    </source>
</evidence>
<evidence type="ECO:0000256" key="16">
    <source>
        <dbReference type="ARBA" id="ARBA00040915"/>
    </source>
</evidence>
<feature type="transmembrane region" description="Helical" evidence="21">
    <location>
        <begin position="51"/>
        <end position="69"/>
    </location>
</feature>
<dbReference type="InterPro" id="IPR007866">
    <property type="entry name" value="TRIC_channel"/>
</dbReference>
<evidence type="ECO:0000256" key="9">
    <source>
        <dbReference type="ARBA" id="ARBA00022958"/>
    </source>
</evidence>
<proteinExistence type="inferred from homology"/>
<feature type="region of interest" description="Disordered" evidence="20">
    <location>
        <begin position="296"/>
        <end position="338"/>
    </location>
</feature>
<comment type="subcellular location">
    <subcellularLocation>
        <location evidence="1">Nucleus membrane</location>
    </subcellularLocation>
    <subcellularLocation>
        <location evidence="2">Sarcoplasmic reticulum membrane</location>
        <topology evidence="2">Multi-pass membrane protein</topology>
    </subcellularLocation>
</comment>
<feature type="non-terminal residue" evidence="22">
    <location>
        <position position="1"/>
    </location>
</feature>
<keyword evidence="4" id="KW-0813">Transport</keyword>
<evidence type="ECO:0000313" key="22">
    <source>
        <dbReference type="EMBL" id="MBN3275143.1"/>
    </source>
</evidence>
<sequence length="338" mass="37757">MEVLAALNLGDFAQYFSKMSMFPLFDLAYYIVSILYLKYEPGAVEVSRRSPVASWFSAMLYCFASYVLADVLLGNSPIDYFNNNSHVLLASAVWFESRLFHCRLWTGATRGRRTVGRVPPGGSDSCRLARRLRACLYLIFFCPLNLFYKCVAFLPVKLILVAMKEVVRVRKIAAGIHHAHHAYHNGWVIMVLTGWVKGSGVALIANFEQLLRGVWKPDTNEVMNMSFPTKASLYGAIMFTLQQTHWLPVSKNTLILLFTVFMASSKVFMTATHSHSSPFTLVESMLCKVLFSSTAGSAPHDSHSASHDAPHQPAPPSPAKSKEELNEGARKRKAKKAE</sequence>
<organism evidence="22 23">
    <name type="scientific">Polyodon spathula</name>
    <name type="common">North American paddlefish</name>
    <name type="synonym">Squalus spathula</name>
    <dbReference type="NCBI Taxonomy" id="7913"/>
    <lineage>
        <taxon>Eukaryota</taxon>
        <taxon>Metazoa</taxon>
        <taxon>Chordata</taxon>
        <taxon>Craniata</taxon>
        <taxon>Vertebrata</taxon>
        <taxon>Euteleostomi</taxon>
        <taxon>Actinopterygii</taxon>
        <taxon>Chondrostei</taxon>
        <taxon>Acipenseriformes</taxon>
        <taxon>Polyodontidae</taxon>
        <taxon>Polyodon</taxon>
    </lineage>
</organism>
<gene>
    <name evidence="22" type="primary">Tmem38a</name>
    <name evidence="22" type="ORF">GTO93_0018843</name>
</gene>
<evidence type="ECO:0000256" key="14">
    <source>
        <dbReference type="ARBA" id="ARBA00023303"/>
    </source>
</evidence>
<evidence type="ECO:0000256" key="7">
    <source>
        <dbReference type="ARBA" id="ARBA00022826"/>
    </source>
</evidence>
<evidence type="ECO:0000256" key="2">
    <source>
        <dbReference type="ARBA" id="ARBA00004326"/>
    </source>
</evidence>
<evidence type="ECO:0000256" key="12">
    <source>
        <dbReference type="ARBA" id="ARBA00023136"/>
    </source>
</evidence>
<comment type="subunit">
    <text evidence="19">Homotrimer; conformation seems to be controled by binding to diacylglycerol (DAG).</text>
</comment>
<keyword evidence="6 21" id="KW-0812">Transmembrane</keyword>